<dbReference type="Gene3D" id="1.10.287.130">
    <property type="match status" value="1"/>
</dbReference>
<dbReference type="InterPro" id="IPR003661">
    <property type="entry name" value="HisK_dim/P_dom"/>
</dbReference>
<feature type="domain" description="Response regulatory" evidence="10">
    <location>
        <begin position="277"/>
        <end position="395"/>
    </location>
</feature>
<dbReference type="CDD" id="cd17580">
    <property type="entry name" value="REC_2_DhkD-like"/>
    <property type="match status" value="1"/>
</dbReference>
<dbReference type="PRINTS" id="PR00344">
    <property type="entry name" value="BCTRLSENSOR"/>
</dbReference>
<dbReference type="InterPro" id="IPR004358">
    <property type="entry name" value="Sig_transdc_His_kin-like_C"/>
</dbReference>
<evidence type="ECO:0000256" key="6">
    <source>
        <dbReference type="ARBA" id="ARBA00023012"/>
    </source>
</evidence>
<dbReference type="InterPro" id="IPR001789">
    <property type="entry name" value="Sig_transdc_resp-reg_receiver"/>
</dbReference>
<dbReference type="Proteomes" id="UP000632766">
    <property type="component" value="Unassembled WGS sequence"/>
</dbReference>
<keyword evidence="5" id="KW-0418">Kinase</keyword>
<dbReference type="AlphaFoldDB" id="A0A8J7HP22"/>
<evidence type="ECO:0000256" key="3">
    <source>
        <dbReference type="ARBA" id="ARBA00012438"/>
    </source>
</evidence>
<dbReference type="InterPro" id="IPR003594">
    <property type="entry name" value="HATPase_dom"/>
</dbReference>
<dbReference type="SMART" id="SM00388">
    <property type="entry name" value="HisKA"/>
    <property type="match status" value="1"/>
</dbReference>
<feature type="modified residue" description="4-aspartylphosphate" evidence="8">
    <location>
        <position position="326"/>
    </location>
</feature>
<evidence type="ECO:0000313" key="12">
    <source>
        <dbReference type="Proteomes" id="UP000632766"/>
    </source>
</evidence>
<dbReference type="Gene3D" id="3.30.565.10">
    <property type="entry name" value="Histidine kinase-like ATPase, C-terminal domain"/>
    <property type="match status" value="1"/>
</dbReference>
<evidence type="ECO:0000256" key="1">
    <source>
        <dbReference type="ARBA" id="ARBA00000085"/>
    </source>
</evidence>
<dbReference type="EC" id="2.7.13.3" evidence="3"/>
<dbReference type="CDD" id="cd16922">
    <property type="entry name" value="HATPase_EvgS-ArcB-TorS-like"/>
    <property type="match status" value="1"/>
</dbReference>
<dbReference type="CDD" id="cd00082">
    <property type="entry name" value="HisKA"/>
    <property type="match status" value="1"/>
</dbReference>
<evidence type="ECO:0000256" key="7">
    <source>
        <dbReference type="ARBA" id="ARBA00074306"/>
    </source>
</evidence>
<comment type="similarity">
    <text evidence="2">In the N-terminal section; belongs to the phytochrome family.</text>
</comment>
<organism evidence="11 12">
    <name type="scientific">Amazonocrinis nigriterrae CENA67</name>
    <dbReference type="NCBI Taxonomy" id="2794033"/>
    <lineage>
        <taxon>Bacteria</taxon>
        <taxon>Bacillati</taxon>
        <taxon>Cyanobacteriota</taxon>
        <taxon>Cyanophyceae</taxon>
        <taxon>Nostocales</taxon>
        <taxon>Nostocaceae</taxon>
        <taxon>Amazonocrinis</taxon>
        <taxon>Amazonocrinis nigriterrae</taxon>
    </lineage>
</organism>
<evidence type="ECO:0000313" key="11">
    <source>
        <dbReference type="EMBL" id="MBH8563246.1"/>
    </source>
</evidence>
<dbReference type="SMART" id="SM00387">
    <property type="entry name" value="HATPase_c"/>
    <property type="match status" value="1"/>
</dbReference>
<evidence type="ECO:0000256" key="4">
    <source>
        <dbReference type="ARBA" id="ARBA00022553"/>
    </source>
</evidence>
<dbReference type="SUPFAM" id="SSF47384">
    <property type="entry name" value="Homodimeric domain of signal transducing histidine kinase"/>
    <property type="match status" value="1"/>
</dbReference>
<dbReference type="FunFam" id="3.30.565.10:FF:000010">
    <property type="entry name" value="Sensor histidine kinase RcsC"/>
    <property type="match status" value="1"/>
</dbReference>
<dbReference type="PROSITE" id="PS50109">
    <property type="entry name" value="HIS_KIN"/>
    <property type="match status" value="1"/>
</dbReference>
<gene>
    <name evidence="11" type="ORF">I8748_13795</name>
</gene>
<comment type="catalytic activity">
    <reaction evidence="1">
        <text>ATP + protein L-histidine = ADP + protein N-phospho-L-histidine.</text>
        <dbReference type="EC" id="2.7.13.3"/>
    </reaction>
</comment>
<dbReference type="Pfam" id="PF02518">
    <property type="entry name" value="HATPase_c"/>
    <property type="match status" value="1"/>
</dbReference>
<dbReference type="EMBL" id="JAECZC010000022">
    <property type="protein sequence ID" value="MBH8563246.1"/>
    <property type="molecule type" value="Genomic_DNA"/>
</dbReference>
<feature type="domain" description="Histidine kinase" evidence="9">
    <location>
        <begin position="35"/>
        <end position="253"/>
    </location>
</feature>
<accession>A0A8J7HP22</accession>
<sequence length="403" mass="43696">MAEALAHRAATAIDNAQLYQQALEANRIKDEFLAVLSHEIRTPLNPILGWTKLLRTHKLDQNKTAFALETIERNALLQTKLIEDLLDISRILRGKLSLNICPVDLATIIRAAMETVRLAAEAKSIQIHSVIDSVVCQVFGDAGRLQQVVWNLLSNAIKFTPEAGQVEVYLQQVESQAQILVRDTGKGITPDFLPYVFDTFRQADSATTRKFGGLGLGLAIVHYLVEMHGGTVFAESPGEGQGATFTINLPMILTEAQVSSEETDAITTNASVFYGLNILVVDDDPDSLALVTFVLQQCGASVKAVSSATKALFTIAQSKPDVLVSDIGMPEMDGYMLLQQVRLLTPEQGEEMIAIALTAYAGEGDEQQALSVGFQAHIAKPIDPALLVATITKLVQEGKRTGE</sequence>
<evidence type="ECO:0000256" key="5">
    <source>
        <dbReference type="ARBA" id="ARBA00022777"/>
    </source>
</evidence>
<dbReference type="Gene3D" id="3.40.50.2300">
    <property type="match status" value="1"/>
</dbReference>
<dbReference type="SUPFAM" id="SSF52172">
    <property type="entry name" value="CheY-like"/>
    <property type="match status" value="1"/>
</dbReference>
<dbReference type="PROSITE" id="PS50110">
    <property type="entry name" value="RESPONSE_REGULATORY"/>
    <property type="match status" value="1"/>
</dbReference>
<dbReference type="InterPro" id="IPR036097">
    <property type="entry name" value="HisK_dim/P_sf"/>
</dbReference>
<dbReference type="PANTHER" id="PTHR43547:SF2">
    <property type="entry name" value="HYBRID SIGNAL TRANSDUCTION HISTIDINE KINASE C"/>
    <property type="match status" value="1"/>
</dbReference>
<evidence type="ECO:0000259" key="10">
    <source>
        <dbReference type="PROSITE" id="PS50110"/>
    </source>
</evidence>
<evidence type="ECO:0000259" key="9">
    <source>
        <dbReference type="PROSITE" id="PS50109"/>
    </source>
</evidence>
<dbReference type="InterPro" id="IPR011006">
    <property type="entry name" value="CheY-like_superfamily"/>
</dbReference>
<dbReference type="SMART" id="SM00448">
    <property type="entry name" value="REC"/>
    <property type="match status" value="1"/>
</dbReference>
<name>A0A8J7HP22_9NOST</name>
<evidence type="ECO:0000256" key="8">
    <source>
        <dbReference type="PROSITE-ProRule" id="PRU00169"/>
    </source>
</evidence>
<dbReference type="InterPro" id="IPR005467">
    <property type="entry name" value="His_kinase_dom"/>
</dbReference>
<keyword evidence="4 8" id="KW-0597">Phosphoprotein</keyword>
<keyword evidence="5" id="KW-0808">Transferase</keyword>
<proteinExistence type="inferred from homology"/>
<keyword evidence="12" id="KW-1185">Reference proteome</keyword>
<evidence type="ECO:0000256" key="2">
    <source>
        <dbReference type="ARBA" id="ARBA00006402"/>
    </source>
</evidence>
<comment type="caution">
    <text evidence="11">The sequence shown here is derived from an EMBL/GenBank/DDBJ whole genome shotgun (WGS) entry which is preliminary data.</text>
</comment>
<dbReference type="SUPFAM" id="SSF55874">
    <property type="entry name" value="ATPase domain of HSP90 chaperone/DNA topoisomerase II/histidine kinase"/>
    <property type="match status" value="1"/>
</dbReference>
<dbReference type="Pfam" id="PF00512">
    <property type="entry name" value="HisKA"/>
    <property type="match status" value="1"/>
</dbReference>
<dbReference type="GO" id="GO:0000155">
    <property type="term" value="F:phosphorelay sensor kinase activity"/>
    <property type="evidence" value="ECO:0007669"/>
    <property type="project" value="InterPro"/>
</dbReference>
<protein>
    <recommendedName>
        <fullName evidence="7">Circadian input-output histidine kinase CikA</fullName>
        <ecNumber evidence="3">2.7.13.3</ecNumber>
    </recommendedName>
</protein>
<dbReference type="Pfam" id="PF00072">
    <property type="entry name" value="Response_reg"/>
    <property type="match status" value="1"/>
</dbReference>
<keyword evidence="6" id="KW-0902">Two-component regulatory system</keyword>
<dbReference type="PANTHER" id="PTHR43547">
    <property type="entry name" value="TWO-COMPONENT HISTIDINE KINASE"/>
    <property type="match status" value="1"/>
</dbReference>
<dbReference type="InterPro" id="IPR036890">
    <property type="entry name" value="HATPase_C_sf"/>
</dbReference>
<reference evidence="11 12" key="1">
    <citation type="journal article" date="2021" name="Int. J. Syst. Evol. Microbiol.">
        <title>Amazonocrinis nigriterrae gen. nov., sp. nov., Atlanticothrix silvestris gen. nov., sp. nov. and Dendronalium phyllosphericum gen. nov., sp. nov., nostocacean cyanobacteria from Brazilian environments.</title>
        <authorList>
            <person name="Alvarenga D.O."/>
            <person name="Andreote A.P.D."/>
            <person name="Branco L.H.Z."/>
            <person name="Delbaje E."/>
            <person name="Cruz R.B."/>
            <person name="Varani A.M."/>
            <person name="Fiore M.F."/>
        </authorList>
    </citation>
    <scope>NUCLEOTIDE SEQUENCE [LARGE SCALE GENOMIC DNA]</scope>
    <source>
        <strain evidence="11 12">CENA67</strain>
    </source>
</reference>